<comment type="caution">
    <text evidence="2">The sequence shown here is derived from an EMBL/GenBank/DDBJ whole genome shotgun (WGS) entry which is preliminary data.</text>
</comment>
<organism evidence="2 3">
    <name type="scientific">Azorhizobium oxalatiphilum</name>
    <dbReference type="NCBI Taxonomy" id="980631"/>
    <lineage>
        <taxon>Bacteria</taxon>
        <taxon>Pseudomonadati</taxon>
        <taxon>Pseudomonadota</taxon>
        <taxon>Alphaproteobacteria</taxon>
        <taxon>Hyphomicrobiales</taxon>
        <taxon>Xanthobacteraceae</taxon>
        <taxon>Azorhizobium</taxon>
    </lineage>
</organism>
<evidence type="ECO:0000313" key="3">
    <source>
        <dbReference type="Proteomes" id="UP000606044"/>
    </source>
</evidence>
<dbReference type="RefSeq" id="WP_188583382.1">
    <property type="nucleotide sequence ID" value="NZ_BMCT01000009.1"/>
</dbReference>
<dbReference type="AlphaFoldDB" id="A0A917FIY7"/>
<protein>
    <recommendedName>
        <fullName evidence="1">Helix-turn-helix domain-containing protein</fullName>
    </recommendedName>
</protein>
<keyword evidence="3" id="KW-1185">Reference proteome</keyword>
<feature type="domain" description="Helix-turn-helix" evidence="1">
    <location>
        <begin position="17"/>
        <end position="59"/>
    </location>
</feature>
<accession>A0A917FIY7</accession>
<dbReference type="Pfam" id="PF12728">
    <property type="entry name" value="HTH_17"/>
    <property type="match status" value="1"/>
</dbReference>
<dbReference type="Proteomes" id="UP000606044">
    <property type="component" value="Unassembled WGS sequence"/>
</dbReference>
<sequence>MLPTNTLDPAAFDVLNAARIMGVGRSTVFEEIKTGRLEARKIGRKTLITRSAIENWLSNLPVRAVA</sequence>
<dbReference type="InterPro" id="IPR041657">
    <property type="entry name" value="HTH_17"/>
</dbReference>
<dbReference type="NCBIfam" id="TIGR01764">
    <property type="entry name" value="excise"/>
    <property type="match status" value="1"/>
</dbReference>
<dbReference type="InterPro" id="IPR010093">
    <property type="entry name" value="SinI_DNA-bd"/>
</dbReference>
<dbReference type="GO" id="GO:0003677">
    <property type="term" value="F:DNA binding"/>
    <property type="evidence" value="ECO:0007669"/>
    <property type="project" value="InterPro"/>
</dbReference>
<reference evidence="2" key="1">
    <citation type="journal article" date="2014" name="Int. J. Syst. Evol. Microbiol.">
        <title>Complete genome sequence of Corynebacterium casei LMG S-19264T (=DSM 44701T), isolated from a smear-ripened cheese.</title>
        <authorList>
            <consortium name="US DOE Joint Genome Institute (JGI-PGF)"/>
            <person name="Walter F."/>
            <person name="Albersmeier A."/>
            <person name="Kalinowski J."/>
            <person name="Ruckert C."/>
        </authorList>
    </citation>
    <scope>NUCLEOTIDE SEQUENCE</scope>
    <source>
        <strain evidence="2">CCM 7897</strain>
    </source>
</reference>
<proteinExistence type="predicted"/>
<gene>
    <name evidence="2" type="ORF">GCM10007301_47790</name>
</gene>
<name>A0A917FIY7_9HYPH</name>
<evidence type="ECO:0000259" key="1">
    <source>
        <dbReference type="Pfam" id="PF12728"/>
    </source>
</evidence>
<reference evidence="2" key="2">
    <citation type="submission" date="2020-09" db="EMBL/GenBank/DDBJ databases">
        <authorList>
            <person name="Sun Q."/>
            <person name="Sedlacek I."/>
        </authorList>
    </citation>
    <scope>NUCLEOTIDE SEQUENCE</scope>
    <source>
        <strain evidence="2">CCM 7897</strain>
    </source>
</reference>
<evidence type="ECO:0000313" key="2">
    <source>
        <dbReference type="EMBL" id="GGF82120.1"/>
    </source>
</evidence>
<dbReference type="EMBL" id="BMCT01000009">
    <property type="protein sequence ID" value="GGF82120.1"/>
    <property type="molecule type" value="Genomic_DNA"/>
</dbReference>